<evidence type="ECO:0000259" key="4">
    <source>
        <dbReference type="Pfam" id="PF13191"/>
    </source>
</evidence>
<dbReference type="InterPro" id="IPR027417">
    <property type="entry name" value="P-loop_NTPase"/>
</dbReference>
<dbReference type="GO" id="GO:0005664">
    <property type="term" value="C:nuclear origin of replication recognition complex"/>
    <property type="evidence" value="ECO:0007669"/>
    <property type="project" value="TreeGrafter"/>
</dbReference>
<dbReference type="Gene3D" id="3.40.50.300">
    <property type="entry name" value="P-loop containing nucleotide triphosphate hydrolases"/>
    <property type="match status" value="1"/>
</dbReference>
<dbReference type="PANTHER" id="PTHR12705:SF0">
    <property type="entry name" value="ORIGIN RECOGNITION COMPLEX SUBUNIT 5"/>
    <property type="match status" value="1"/>
</dbReference>
<evidence type="ECO:0000313" key="7">
    <source>
        <dbReference type="Proteomes" id="UP001362899"/>
    </source>
</evidence>
<feature type="domain" description="Origin recognition complex subunit 5 C-terminal" evidence="5">
    <location>
        <begin position="268"/>
        <end position="397"/>
    </location>
</feature>
<accession>A0AAV5RJP4</accession>
<keyword evidence="3" id="KW-0067">ATP-binding</keyword>
<dbReference type="InterPro" id="IPR041664">
    <property type="entry name" value="AAA_16"/>
</dbReference>
<comment type="similarity">
    <text evidence="1">Belongs to the ORC5 family.</text>
</comment>
<name>A0AAV5RJP4_STABA</name>
<dbReference type="InterPro" id="IPR020796">
    <property type="entry name" value="ORC5"/>
</dbReference>
<reference evidence="6 7" key="1">
    <citation type="journal article" date="2023" name="Elife">
        <title>Identification of key yeast species and microbe-microbe interactions impacting larval growth of Drosophila in the wild.</title>
        <authorList>
            <person name="Mure A."/>
            <person name="Sugiura Y."/>
            <person name="Maeda R."/>
            <person name="Honda K."/>
            <person name="Sakurai N."/>
            <person name="Takahashi Y."/>
            <person name="Watada M."/>
            <person name="Katoh T."/>
            <person name="Gotoh A."/>
            <person name="Gotoh Y."/>
            <person name="Taniguchi I."/>
            <person name="Nakamura K."/>
            <person name="Hayashi T."/>
            <person name="Katayama T."/>
            <person name="Uemura T."/>
            <person name="Hattori Y."/>
        </authorList>
    </citation>
    <scope>NUCLEOTIDE SEQUENCE [LARGE SCALE GENOMIC DNA]</scope>
    <source>
        <strain evidence="6 7">SB-73</strain>
    </source>
</reference>
<evidence type="ECO:0000256" key="3">
    <source>
        <dbReference type="ARBA" id="ARBA00022840"/>
    </source>
</evidence>
<gene>
    <name evidence="6" type="ORF">DASB73_023540</name>
</gene>
<protein>
    <submittedName>
        <fullName evidence="6">Origin recognition complex subunit 5</fullName>
    </submittedName>
</protein>
<keyword evidence="2" id="KW-0547">Nucleotide-binding</keyword>
<dbReference type="SUPFAM" id="SSF52540">
    <property type="entry name" value="P-loop containing nucleoside triphosphate hydrolases"/>
    <property type="match status" value="1"/>
</dbReference>
<dbReference type="AlphaFoldDB" id="A0AAV5RJP4"/>
<evidence type="ECO:0000256" key="2">
    <source>
        <dbReference type="ARBA" id="ARBA00022741"/>
    </source>
</evidence>
<dbReference type="GO" id="GO:0006270">
    <property type="term" value="P:DNA replication initiation"/>
    <property type="evidence" value="ECO:0007669"/>
    <property type="project" value="TreeGrafter"/>
</dbReference>
<sequence>MERPRSQQRRILTALLGKSAPATPCCVIAHGAPSTGKSTCIETFLKDENLSYSWVNCDECATSRILLQRAIKQILPADESGLYLQCENIDIFCSLVKDEFRRRNSSERHVLVLNKFDQMPEYHTQLDLLATIPRFSELDMPPQFSVIVVLQQSEPKPLLANLQTPRIFFPRFTKEEVLQVLEDCDLEPKNSFRSTFFTVLLQAVEPIMGTDASRILRAAHRIWPEFYTEERNATNQFNYKRYLFGTEYLVDTLPPTPPSIATNIDRIPSLCLIAAYLSSYNNPRYDMRCFSLAKSLRSNRRETRPKKAAVISPRSLQPPVFEMERMLAILHSIMPNPFEVYMQREVSTAIATLLAQNLITVNQGDVIDSRAKWRIKAPWSYIQLVANDINFPILDYIAE</sequence>
<dbReference type="Pfam" id="PF14630">
    <property type="entry name" value="ORC5_C"/>
    <property type="match status" value="1"/>
</dbReference>
<dbReference type="Proteomes" id="UP001362899">
    <property type="component" value="Unassembled WGS sequence"/>
</dbReference>
<dbReference type="EMBL" id="BTGC01000005">
    <property type="protein sequence ID" value="GMM51396.1"/>
    <property type="molecule type" value="Genomic_DNA"/>
</dbReference>
<dbReference type="PANTHER" id="PTHR12705">
    <property type="entry name" value="ORIGIN RECOGNITION COMPLEX SUBUNIT 5"/>
    <property type="match status" value="1"/>
</dbReference>
<organism evidence="6 7">
    <name type="scientific">Starmerella bacillaris</name>
    <name type="common">Yeast</name>
    <name type="synonym">Candida zemplinina</name>
    <dbReference type="NCBI Taxonomy" id="1247836"/>
    <lineage>
        <taxon>Eukaryota</taxon>
        <taxon>Fungi</taxon>
        <taxon>Dikarya</taxon>
        <taxon>Ascomycota</taxon>
        <taxon>Saccharomycotina</taxon>
        <taxon>Dipodascomycetes</taxon>
        <taxon>Dipodascales</taxon>
        <taxon>Trichomonascaceae</taxon>
        <taxon>Starmerella</taxon>
    </lineage>
</organism>
<dbReference type="Pfam" id="PF13191">
    <property type="entry name" value="AAA_16"/>
    <property type="match status" value="1"/>
</dbReference>
<dbReference type="GO" id="GO:0003688">
    <property type="term" value="F:DNA replication origin binding"/>
    <property type="evidence" value="ECO:0007669"/>
    <property type="project" value="TreeGrafter"/>
</dbReference>
<proteinExistence type="inferred from homology"/>
<evidence type="ECO:0000313" key="6">
    <source>
        <dbReference type="EMBL" id="GMM51396.1"/>
    </source>
</evidence>
<evidence type="ECO:0000259" key="5">
    <source>
        <dbReference type="Pfam" id="PF14630"/>
    </source>
</evidence>
<dbReference type="InterPro" id="IPR047088">
    <property type="entry name" value="ORC5_C"/>
</dbReference>
<comment type="caution">
    <text evidence="6">The sequence shown here is derived from an EMBL/GenBank/DDBJ whole genome shotgun (WGS) entry which is preliminary data.</text>
</comment>
<keyword evidence="7" id="KW-1185">Reference proteome</keyword>
<feature type="domain" description="Orc1-like AAA ATPase" evidence="4">
    <location>
        <begin position="5"/>
        <end position="130"/>
    </location>
</feature>
<evidence type="ECO:0000256" key="1">
    <source>
        <dbReference type="ARBA" id="ARBA00006269"/>
    </source>
</evidence>